<evidence type="ECO:0000313" key="3">
    <source>
        <dbReference type="Proteomes" id="UP000630718"/>
    </source>
</evidence>
<dbReference type="EMBL" id="BNBI01000008">
    <property type="protein sequence ID" value="GHF09904.1"/>
    <property type="molecule type" value="Genomic_DNA"/>
</dbReference>
<dbReference type="AlphaFoldDB" id="A0A919AJ53"/>
<name>A0A919AJ53_9ACTN</name>
<keyword evidence="3" id="KW-1185">Reference proteome</keyword>
<protein>
    <submittedName>
        <fullName evidence="2">Uncharacterized protein</fullName>
    </submittedName>
</protein>
<reference evidence="2" key="1">
    <citation type="journal article" date="2014" name="Int. J. Syst. Evol. Microbiol.">
        <title>Complete genome sequence of Corynebacterium casei LMG S-19264T (=DSM 44701T), isolated from a smear-ripened cheese.</title>
        <authorList>
            <consortium name="US DOE Joint Genome Institute (JGI-PGF)"/>
            <person name="Walter F."/>
            <person name="Albersmeier A."/>
            <person name="Kalinowski J."/>
            <person name="Ruckert C."/>
        </authorList>
    </citation>
    <scope>NUCLEOTIDE SEQUENCE</scope>
    <source>
        <strain evidence="2">JCM 4477</strain>
    </source>
</reference>
<sequence length="76" mass="8470">MSEITGLPGNPTSVCRARRDRASFGHIDRAKETRNGPLREKCAEMARNLARPRAVTGRNWARRGVRADYMDSGAAR</sequence>
<evidence type="ECO:0000313" key="2">
    <source>
        <dbReference type="EMBL" id="GHF09904.1"/>
    </source>
</evidence>
<comment type="caution">
    <text evidence="2">The sequence shown here is derived from an EMBL/GenBank/DDBJ whole genome shotgun (WGS) entry which is preliminary data.</text>
</comment>
<feature type="region of interest" description="Disordered" evidence="1">
    <location>
        <begin position="1"/>
        <end position="20"/>
    </location>
</feature>
<gene>
    <name evidence="2" type="ORF">GCM10018772_38540</name>
</gene>
<proteinExistence type="predicted"/>
<reference evidence="2" key="2">
    <citation type="submission" date="2020-09" db="EMBL/GenBank/DDBJ databases">
        <authorList>
            <person name="Sun Q."/>
            <person name="Ohkuma M."/>
        </authorList>
    </citation>
    <scope>NUCLEOTIDE SEQUENCE</scope>
    <source>
        <strain evidence="2">JCM 4477</strain>
    </source>
</reference>
<dbReference type="Proteomes" id="UP000630718">
    <property type="component" value="Unassembled WGS sequence"/>
</dbReference>
<evidence type="ECO:0000256" key="1">
    <source>
        <dbReference type="SAM" id="MobiDB-lite"/>
    </source>
</evidence>
<organism evidence="2 3">
    <name type="scientific">Streptomyces fumanus</name>
    <dbReference type="NCBI Taxonomy" id="67302"/>
    <lineage>
        <taxon>Bacteria</taxon>
        <taxon>Bacillati</taxon>
        <taxon>Actinomycetota</taxon>
        <taxon>Actinomycetes</taxon>
        <taxon>Kitasatosporales</taxon>
        <taxon>Streptomycetaceae</taxon>
        <taxon>Streptomyces</taxon>
    </lineage>
</organism>
<accession>A0A919AJ53</accession>